<gene>
    <name evidence="2" type="ORF">ACFPFX_25415</name>
</gene>
<keyword evidence="3" id="KW-1185">Reference proteome</keyword>
<dbReference type="Proteomes" id="UP001595834">
    <property type="component" value="Unassembled WGS sequence"/>
</dbReference>
<dbReference type="RefSeq" id="WP_344379526.1">
    <property type="nucleotide sequence ID" value="NZ_BAAASQ010000029.1"/>
</dbReference>
<accession>A0ABV9UR15</accession>
<name>A0ABV9UR15_9ACTN</name>
<protein>
    <submittedName>
        <fullName evidence="2">Uncharacterized protein</fullName>
    </submittedName>
</protein>
<sequence length="145" mass="15043">MGVEGLPDGMGGERQVPPEGGADPVGEHGQNHPGAQLVDADVRIGEPADAATEHGTPCRVEHPTGRVQHVVRAGSGGHDVPDQVHALDQAASGGDPPGPRGRRPCGGDPFVLGRIDGHRRRRRPGPTKLIRALLPDLSNLSGPMN</sequence>
<reference evidence="3" key="1">
    <citation type="journal article" date="2019" name="Int. J. Syst. Evol. Microbiol.">
        <title>The Global Catalogue of Microorganisms (GCM) 10K type strain sequencing project: providing services to taxonomists for standard genome sequencing and annotation.</title>
        <authorList>
            <consortium name="The Broad Institute Genomics Platform"/>
            <consortium name="The Broad Institute Genome Sequencing Center for Infectious Disease"/>
            <person name="Wu L."/>
            <person name="Ma J."/>
        </authorList>
    </citation>
    <scope>NUCLEOTIDE SEQUENCE [LARGE SCALE GENOMIC DNA]</scope>
    <source>
        <strain evidence="3">CCM 7224</strain>
    </source>
</reference>
<comment type="caution">
    <text evidence="2">The sequence shown here is derived from an EMBL/GenBank/DDBJ whole genome shotgun (WGS) entry which is preliminary data.</text>
</comment>
<evidence type="ECO:0000313" key="3">
    <source>
        <dbReference type="Proteomes" id="UP001595834"/>
    </source>
</evidence>
<organism evidence="2 3">
    <name type="scientific">Streptomyces mauvecolor</name>
    <dbReference type="NCBI Taxonomy" id="58345"/>
    <lineage>
        <taxon>Bacteria</taxon>
        <taxon>Bacillati</taxon>
        <taxon>Actinomycetota</taxon>
        <taxon>Actinomycetes</taxon>
        <taxon>Kitasatosporales</taxon>
        <taxon>Streptomycetaceae</taxon>
        <taxon>Streptomyces</taxon>
    </lineage>
</organism>
<evidence type="ECO:0000313" key="2">
    <source>
        <dbReference type="EMBL" id="MFC4959635.1"/>
    </source>
</evidence>
<proteinExistence type="predicted"/>
<evidence type="ECO:0000256" key="1">
    <source>
        <dbReference type="SAM" id="MobiDB-lite"/>
    </source>
</evidence>
<feature type="region of interest" description="Disordered" evidence="1">
    <location>
        <begin position="1"/>
        <end position="130"/>
    </location>
</feature>
<dbReference type="EMBL" id="JBHSIZ010000031">
    <property type="protein sequence ID" value="MFC4959635.1"/>
    <property type="molecule type" value="Genomic_DNA"/>
</dbReference>